<evidence type="ECO:0000313" key="2">
    <source>
        <dbReference type="Proteomes" id="UP000887013"/>
    </source>
</evidence>
<evidence type="ECO:0000313" key="1">
    <source>
        <dbReference type="EMBL" id="GFT18333.1"/>
    </source>
</evidence>
<dbReference type="AlphaFoldDB" id="A0A8X6NK05"/>
<comment type="caution">
    <text evidence="1">The sequence shown here is derived from an EMBL/GenBank/DDBJ whole genome shotgun (WGS) entry which is preliminary data.</text>
</comment>
<keyword evidence="2" id="KW-1185">Reference proteome</keyword>
<proteinExistence type="predicted"/>
<protein>
    <submittedName>
        <fullName evidence="1">Uncharacterized protein</fullName>
    </submittedName>
</protein>
<dbReference type="OrthoDB" id="6410971at2759"/>
<name>A0A8X6NK05_NEPPI</name>
<gene>
    <name evidence="1" type="ORF">NPIL_340311</name>
</gene>
<accession>A0A8X6NK05</accession>
<reference evidence="1" key="1">
    <citation type="submission" date="2020-08" db="EMBL/GenBank/DDBJ databases">
        <title>Multicomponent nature underlies the extraordinary mechanical properties of spider dragline silk.</title>
        <authorList>
            <person name="Kono N."/>
            <person name="Nakamura H."/>
            <person name="Mori M."/>
            <person name="Yoshida Y."/>
            <person name="Ohtoshi R."/>
            <person name="Malay A.D."/>
            <person name="Moran D.A.P."/>
            <person name="Tomita M."/>
            <person name="Numata K."/>
            <person name="Arakawa K."/>
        </authorList>
    </citation>
    <scope>NUCLEOTIDE SEQUENCE</scope>
</reference>
<sequence>MDDTAPERLDLKGCPPIIKEPRKERMATRFILPVKTRRKIYPDYLPVYFGVISSTGEILMVRIITSIGIGARIKAQTYYRSIKKSTAITLRFSGASFAC</sequence>
<organism evidence="1 2">
    <name type="scientific">Nephila pilipes</name>
    <name type="common">Giant wood spider</name>
    <name type="synonym">Nephila maculata</name>
    <dbReference type="NCBI Taxonomy" id="299642"/>
    <lineage>
        <taxon>Eukaryota</taxon>
        <taxon>Metazoa</taxon>
        <taxon>Ecdysozoa</taxon>
        <taxon>Arthropoda</taxon>
        <taxon>Chelicerata</taxon>
        <taxon>Arachnida</taxon>
        <taxon>Araneae</taxon>
        <taxon>Araneomorphae</taxon>
        <taxon>Entelegynae</taxon>
        <taxon>Araneoidea</taxon>
        <taxon>Nephilidae</taxon>
        <taxon>Nephila</taxon>
    </lineage>
</organism>
<dbReference type="EMBL" id="BMAW01058845">
    <property type="protein sequence ID" value="GFT18333.1"/>
    <property type="molecule type" value="Genomic_DNA"/>
</dbReference>
<dbReference type="Proteomes" id="UP000887013">
    <property type="component" value="Unassembled WGS sequence"/>
</dbReference>